<protein>
    <submittedName>
        <fullName evidence="1">Uncharacterized protein</fullName>
    </submittedName>
</protein>
<gene>
    <name evidence="1" type="ORF">EZS28_009475</name>
</gene>
<evidence type="ECO:0000313" key="2">
    <source>
        <dbReference type="Proteomes" id="UP000324800"/>
    </source>
</evidence>
<dbReference type="AlphaFoldDB" id="A0A5J4WJH2"/>
<proteinExistence type="predicted"/>
<organism evidence="1 2">
    <name type="scientific">Streblomastix strix</name>
    <dbReference type="NCBI Taxonomy" id="222440"/>
    <lineage>
        <taxon>Eukaryota</taxon>
        <taxon>Metamonada</taxon>
        <taxon>Preaxostyla</taxon>
        <taxon>Oxymonadida</taxon>
        <taxon>Streblomastigidae</taxon>
        <taxon>Streblomastix</taxon>
    </lineage>
</organism>
<dbReference type="Proteomes" id="UP000324800">
    <property type="component" value="Unassembled WGS sequence"/>
</dbReference>
<dbReference type="EMBL" id="SNRW01001794">
    <property type="protein sequence ID" value="KAA6394998.1"/>
    <property type="molecule type" value="Genomic_DNA"/>
</dbReference>
<name>A0A5J4WJH2_9EUKA</name>
<evidence type="ECO:0000313" key="1">
    <source>
        <dbReference type="EMBL" id="KAA6394998.1"/>
    </source>
</evidence>
<accession>A0A5J4WJH2</accession>
<comment type="caution">
    <text evidence="1">The sequence shown here is derived from an EMBL/GenBank/DDBJ whole genome shotgun (WGS) entry which is preliminary data.</text>
</comment>
<reference evidence="1 2" key="1">
    <citation type="submission" date="2019-03" db="EMBL/GenBank/DDBJ databases">
        <title>Single cell metagenomics reveals metabolic interactions within the superorganism composed of flagellate Streblomastix strix and complex community of Bacteroidetes bacteria on its surface.</title>
        <authorList>
            <person name="Treitli S.C."/>
            <person name="Kolisko M."/>
            <person name="Husnik F."/>
            <person name="Keeling P."/>
            <person name="Hampl V."/>
        </authorList>
    </citation>
    <scope>NUCLEOTIDE SEQUENCE [LARGE SCALE GENOMIC DNA]</scope>
    <source>
        <strain evidence="1">ST1C</strain>
    </source>
</reference>
<sequence>MEPIGACLMIHLDAWRKIGAEELVQQGIWIEWASPQSVKWLQTNIYQPLQTTNYQQISVLESLINNELQQKVSVEVKQKQLRWMNPIFARPKKGKGR</sequence>